<dbReference type="Pfam" id="PF09243">
    <property type="entry name" value="Rsm22"/>
    <property type="match status" value="1"/>
</dbReference>
<dbReference type="STRING" id="436010.A0A166S2P5"/>
<sequence>MLRPAYSNSLKVLLPRTRLVVSSYFSTSSVVNADQPNQALELDQSYKTLLRDVDISLAKSKPGHPDGLSTRSSIRELEAFAVELTPQEEGQKEISPEDVDYHSGPREARKSPAAAYGSQGIGQIVLPAELQNSITTLIEDADKPQLHSDAKRLFTAESHKAGGDGVWQTQYDMKKYKTLEQAGRHGVRDGTAFASVALPAHYAAIYAVLKHVKQRLEPSWDVNNVIDWGTATGSGLWAAAHTFQKPADEGQRASADEPQLRHSKITNYLGIDKREGLVTIAKRLLRNVDPGSVKVSWKKSLDEDFILDGSQKANTIALSAFTLSALPTAQARKVMVREMWESGAEVIVLIDHSTTSGFECISEAREWLLRKGRKEAVDPAAEEQVIPGSHVVAPCPHDGACPLFNPGASRIVCGFSQRLQRPSFVRLTKHSGVGHEDSRYSYVVIRRGPRPKSLAEVGQVGRIGAVAKSVLEKEAERLSMKELVLSEDHVEQADAKDDVDINVHGMAELAHSADEVQEALRLEAFSWPRLVFPPMKKSGHVILDSCTAEGKVMRITIPKSQGKQAFYDARKAAWGDIFPHAPKNSPQERFQPPTGKAASANAKGSHIGKRGDKLKPFRNSYTALAEDLEKTKRKDWKARARLANDDGS</sequence>
<keyword evidence="6" id="KW-0496">Mitochondrion</keyword>
<evidence type="ECO:0000256" key="8">
    <source>
        <dbReference type="SAM" id="MobiDB-lite"/>
    </source>
</evidence>
<evidence type="ECO:0000256" key="2">
    <source>
        <dbReference type="ARBA" id="ARBA00022723"/>
    </source>
</evidence>
<dbReference type="InterPro" id="IPR052571">
    <property type="entry name" value="Mt_RNA_Methyltransferase"/>
</dbReference>
<dbReference type="GO" id="GO:0008168">
    <property type="term" value="F:methyltransferase activity"/>
    <property type="evidence" value="ECO:0007669"/>
    <property type="project" value="InterPro"/>
</dbReference>
<dbReference type="Proteomes" id="UP000076532">
    <property type="component" value="Unassembled WGS sequence"/>
</dbReference>
<evidence type="ECO:0000256" key="6">
    <source>
        <dbReference type="ARBA" id="ARBA00023128"/>
    </source>
</evidence>
<gene>
    <name evidence="9" type="ORF">FIBSPDRAFT_816841</name>
</gene>
<organism evidence="9 10">
    <name type="scientific">Athelia psychrophila</name>
    <dbReference type="NCBI Taxonomy" id="1759441"/>
    <lineage>
        <taxon>Eukaryota</taxon>
        <taxon>Fungi</taxon>
        <taxon>Dikarya</taxon>
        <taxon>Basidiomycota</taxon>
        <taxon>Agaricomycotina</taxon>
        <taxon>Agaricomycetes</taxon>
        <taxon>Agaricomycetidae</taxon>
        <taxon>Atheliales</taxon>
        <taxon>Atheliaceae</taxon>
        <taxon>Athelia</taxon>
    </lineage>
</organism>
<evidence type="ECO:0000313" key="10">
    <source>
        <dbReference type="Proteomes" id="UP000076532"/>
    </source>
</evidence>
<dbReference type="PANTHER" id="PTHR13184">
    <property type="entry name" value="37S RIBOSOMAL PROTEIN S22"/>
    <property type="match status" value="1"/>
</dbReference>
<keyword evidence="5" id="KW-0411">Iron-sulfur</keyword>
<dbReference type="GO" id="GO:0003735">
    <property type="term" value="F:structural constituent of ribosome"/>
    <property type="evidence" value="ECO:0007669"/>
    <property type="project" value="TreeGrafter"/>
</dbReference>
<comment type="function">
    <text evidence="7">Mitochondrial ribosome (mitoribosome) assembly factor. Binds at the interface of the head and body domains of the mitochondrial small ribosomal subunit (mt-SSU), occluding the mRNA channel and preventing compaction of the head domain towards the body. Probable inactive methyltransferase: retains the characteristic folding and ability to bind S-adenosyl-L-methionine, but it probably lost its methyltransferase activity.</text>
</comment>
<keyword evidence="10" id="KW-1185">Reference proteome</keyword>
<evidence type="ECO:0000313" key="9">
    <source>
        <dbReference type="EMBL" id="KZP28950.1"/>
    </source>
</evidence>
<evidence type="ECO:0000256" key="5">
    <source>
        <dbReference type="ARBA" id="ARBA00023014"/>
    </source>
</evidence>
<evidence type="ECO:0000256" key="3">
    <source>
        <dbReference type="ARBA" id="ARBA00022946"/>
    </source>
</evidence>
<dbReference type="InterPro" id="IPR015324">
    <property type="entry name" value="Ribosomal_Rsm22-like"/>
</dbReference>
<feature type="region of interest" description="Disordered" evidence="8">
    <location>
        <begin position="581"/>
        <end position="615"/>
    </location>
</feature>
<dbReference type="PANTHER" id="PTHR13184:SF5">
    <property type="entry name" value="METHYLTRANSFERASE-LIKE PROTEIN 17, MITOCHONDRIAL"/>
    <property type="match status" value="1"/>
</dbReference>
<evidence type="ECO:0000256" key="1">
    <source>
        <dbReference type="ARBA" id="ARBA00004173"/>
    </source>
</evidence>
<keyword evidence="3" id="KW-0809">Transit peptide</keyword>
<reference evidence="9 10" key="1">
    <citation type="journal article" date="2016" name="Mol. Biol. Evol.">
        <title>Comparative Genomics of Early-Diverging Mushroom-Forming Fungi Provides Insights into the Origins of Lignocellulose Decay Capabilities.</title>
        <authorList>
            <person name="Nagy L.G."/>
            <person name="Riley R."/>
            <person name="Tritt A."/>
            <person name="Adam C."/>
            <person name="Daum C."/>
            <person name="Floudas D."/>
            <person name="Sun H."/>
            <person name="Yadav J.S."/>
            <person name="Pangilinan J."/>
            <person name="Larsson K.H."/>
            <person name="Matsuura K."/>
            <person name="Barry K."/>
            <person name="Labutti K."/>
            <person name="Kuo R."/>
            <person name="Ohm R.A."/>
            <person name="Bhattacharya S.S."/>
            <person name="Shirouzu T."/>
            <person name="Yoshinaga Y."/>
            <person name="Martin F.M."/>
            <person name="Grigoriev I.V."/>
            <person name="Hibbett D.S."/>
        </authorList>
    </citation>
    <scope>NUCLEOTIDE SEQUENCE [LARGE SCALE GENOMIC DNA]</scope>
    <source>
        <strain evidence="9 10">CBS 109695</strain>
    </source>
</reference>
<protein>
    <submittedName>
        <fullName evidence="9">Rsm22-domain-containing protein</fullName>
    </submittedName>
</protein>
<feature type="compositionally biased region" description="Basic and acidic residues" evidence="8">
    <location>
        <begin position="89"/>
        <end position="110"/>
    </location>
</feature>
<dbReference type="EMBL" id="KV417501">
    <property type="protein sequence ID" value="KZP28950.1"/>
    <property type="molecule type" value="Genomic_DNA"/>
</dbReference>
<keyword evidence="2" id="KW-0479">Metal-binding</keyword>
<dbReference type="GO" id="GO:0005763">
    <property type="term" value="C:mitochondrial small ribosomal subunit"/>
    <property type="evidence" value="ECO:0007669"/>
    <property type="project" value="TreeGrafter"/>
</dbReference>
<feature type="region of interest" description="Disordered" evidence="8">
    <location>
        <begin position="85"/>
        <end position="114"/>
    </location>
</feature>
<dbReference type="GO" id="GO:0006412">
    <property type="term" value="P:translation"/>
    <property type="evidence" value="ECO:0007669"/>
    <property type="project" value="InterPro"/>
</dbReference>
<evidence type="ECO:0000256" key="4">
    <source>
        <dbReference type="ARBA" id="ARBA00023004"/>
    </source>
</evidence>
<name>A0A166S2P5_9AGAM</name>
<keyword evidence="4" id="KW-0408">Iron</keyword>
<comment type="subcellular location">
    <subcellularLocation>
        <location evidence="1">Mitochondrion</location>
    </subcellularLocation>
</comment>
<dbReference type="OrthoDB" id="421327at2759"/>
<proteinExistence type="predicted"/>
<dbReference type="GO" id="GO:0046872">
    <property type="term" value="F:metal ion binding"/>
    <property type="evidence" value="ECO:0007669"/>
    <property type="project" value="UniProtKB-KW"/>
</dbReference>
<evidence type="ECO:0000256" key="7">
    <source>
        <dbReference type="ARBA" id="ARBA00045681"/>
    </source>
</evidence>
<dbReference type="AlphaFoldDB" id="A0A166S2P5"/>
<dbReference type="GO" id="GO:0051536">
    <property type="term" value="F:iron-sulfur cluster binding"/>
    <property type="evidence" value="ECO:0007669"/>
    <property type="project" value="UniProtKB-KW"/>
</dbReference>
<accession>A0A166S2P5</accession>